<dbReference type="FunFam" id="1.10.1410.10:FF:000001">
    <property type="entry name" value="Putative poly(A) polymerase gamma"/>
    <property type="match status" value="1"/>
</dbReference>
<evidence type="ECO:0000259" key="16">
    <source>
        <dbReference type="Pfam" id="PF04926"/>
    </source>
</evidence>
<keyword evidence="7 12" id="KW-0547">Nucleotide-binding</keyword>
<comment type="cofactor">
    <cofactor evidence="14">
        <name>Mg(2+)</name>
        <dbReference type="ChEBI" id="CHEBI:18420"/>
    </cofactor>
    <text evidence="14">Binds 2 magnesium ions. Also active with manganese.</text>
</comment>
<dbReference type="KEGG" id="ppp:112274106"/>
<evidence type="ECO:0000256" key="14">
    <source>
        <dbReference type="PIRSR" id="PIRSR018425-2"/>
    </source>
</evidence>
<comment type="cofactor">
    <cofactor evidence="1">
        <name>Mn(2+)</name>
        <dbReference type="ChEBI" id="CHEBI:29035"/>
    </cofactor>
</comment>
<dbReference type="InterPro" id="IPR007012">
    <property type="entry name" value="PolA_pol_cen_dom"/>
</dbReference>
<feature type="domain" description="Poly(A) polymerase RNA-binding" evidence="16">
    <location>
        <begin position="355"/>
        <end position="414"/>
    </location>
</feature>
<dbReference type="GO" id="GO:0006397">
    <property type="term" value="P:mRNA processing"/>
    <property type="evidence" value="ECO:0007669"/>
    <property type="project" value="UniProtKB-KW"/>
</dbReference>
<dbReference type="FunCoup" id="A0A2K1IRD0">
    <property type="interactions" value="4408"/>
</dbReference>
<evidence type="ECO:0000256" key="11">
    <source>
        <dbReference type="ARBA" id="ARBA00048830"/>
    </source>
</evidence>
<evidence type="ECO:0000256" key="10">
    <source>
        <dbReference type="ARBA" id="ARBA00023242"/>
    </source>
</evidence>
<dbReference type="PANTHER" id="PTHR10682">
    <property type="entry name" value="POLY A POLYMERASE"/>
    <property type="match status" value="1"/>
</dbReference>
<dbReference type="InterPro" id="IPR011068">
    <property type="entry name" value="NuclTrfase_I-like_C"/>
</dbReference>
<dbReference type="InterPro" id="IPR007010">
    <property type="entry name" value="PolA_pol_RNA-bd_dom"/>
</dbReference>
<dbReference type="OMA" id="ALWWIRY"/>
<evidence type="ECO:0000256" key="12">
    <source>
        <dbReference type="PIRNR" id="PIRNR018425"/>
    </source>
</evidence>
<feature type="binding site" evidence="13">
    <location>
        <begin position="234"/>
        <end position="235"/>
    </location>
    <ligand>
        <name>ATP</name>
        <dbReference type="ChEBI" id="CHEBI:30616"/>
    </ligand>
</feature>
<feature type="compositionally biased region" description="Basic and acidic residues" evidence="15">
    <location>
        <begin position="528"/>
        <end position="549"/>
    </location>
</feature>
<gene>
    <name evidence="20" type="primary">LOC112274106</name>
    <name evidence="19" type="ORF">PHYPA_025957</name>
</gene>
<dbReference type="SUPFAM" id="SSF55003">
    <property type="entry name" value="PAP/Archaeal CCA-adding enzyme, C-terminal domain"/>
    <property type="match status" value="1"/>
</dbReference>
<feature type="binding site" evidence="13">
    <location>
        <position position="225"/>
    </location>
    <ligand>
        <name>ATP</name>
        <dbReference type="ChEBI" id="CHEBI:30616"/>
    </ligand>
</feature>
<dbReference type="FunFam" id="3.30.70.590:FF:000002">
    <property type="entry name" value="Nuclear poly(A) polymerase 4"/>
    <property type="match status" value="1"/>
</dbReference>
<dbReference type="EMBL" id="ABEU02000021">
    <property type="protein sequence ID" value="PNR31834.1"/>
    <property type="molecule type" value="Genomic_DNA"/>
</dbReference>
<evidence type="ECO:0000256" key="5">
    <source>
        <dbReference type="ARBA" id="ARBA00022679"/>
    </source>
</evidence>
<evidence type="ECO:0000313" key="20">
    <source>
        <dbReference type="EnsemblPlants" id="PAC:32915082.CDS.1"/>
    </source>
</evidence>
<feature type="binding site" evidence="14">
    <location>
        <position position="100"/>
    </location>
    <ligand>
        <name>Mg(2+)</name>
        <dbReference type="ChEBI" id="CHEBI:18420"/>
        <label>1</label>
        <note>catalytic</note>
    </ligand>
</feature>
<dbReference type="RefSeq" id="XP_024359040.1">
    <property type="nucleotide sequence ID" value="XM_024503272.2"/>
</dbReference>
<keyword evidence="6 14" id="KW-0479">Metal-binding</keyword>
<reference evidence="20" key="3">
    <citation type="submission" date="2020-12" db="UniProtKB">
        <authorList>
            <consortium name="EnsemblPlants"/>
        </authorList>
    </citation>
    <scope>IDENTIFICATION</scope>
</reference>
<dbReference type="OrthoDB" id="412748at2759"/>
<dbReference type="InterPro" id="IPR014492">
    <property type="entry name" value="PolyA_polymerase"/>
</dbReference>
<dbReference type="GO" id="GO:0005524">
    <property type="term" value="F:ATP binding"/>
    <property type="evidence" value="ECO:0007669"/>
    <property type="project" value="UniProtKB-UniRule"/>
</dbReference>
<reference evidence="19 21" key="2">
    <citation type="journal article" date="2018" name="Plant J.">
        <title>The Physcomitrella patens chromosome-scale assembly reveals moss genome structure and evolution.</title>
        <authorList>
            <person name="Lang D."/>
            <person name="Ullrich K.K."/>
            <person name="Murat F."/>
            <person name="Fuchs J."/>
            <person name="Jenkins J."/>
            <person name="Haas F.B."/>
            <person name="Piednoel M."/>
            <person name="Gundlach H."/>
            <person name="Van Bel M."/>
            <person name="Meyberg R."/>
            <person name="Vives C."/>
            <person name="Morata J."/>
            <person name="Symeonidi A."/>
            <person name="Hiss M."/>
            <person name="Muchero W."/>
            <person name="Kamisugi Y."/>
            <person name="Saleh O."/>
            <person name="Blanc G."/>
            <person name="Decker E.L."/>
            <person name="van Gessel N."/>
            <person name="Grimwood J."/>
            <person name="Hayes R.D."/>
            <person name="Graham S.W."/>
            <person name="Gunter L.E."/>
            <person name="McDaniel S.F."/>
            <person name="Hoernstein S.N.W."/>
            <person name="Larsson A."/>
            <person name="Li F.W."/>
            <person name="Perroud P.F."/>
            <person name="Phillips J."/>
            <person name="Ranjan P."/>
            <person name="Rokshar D.S."/>
            <person name="Rothfels C.J."/>
            <person name="Schneider L."/>
            <person name="Shu S."/>
            <person name="Stevenson D.W."/>
            <person name="Thummler F."/>
            <person name="Tillich M."/>
            <person name="Villarreal Aguilar J.C."/>
            <person name="Widiez T."/>
            <person name="Wong G.K."/>
            <person name="Wymore A."/>
            <person name="Zhang Y."/>
            <person name="Zimmer A.D."/>
            <person name="Quatrano R.S."/>
            <person name="Mayer K.F.X."/>
            <person name="Goodstein D."/>
            <person name="Casacuberta J.M."/>
            <person name="Vandepoele K."/>
            <person name="Reski R."/>
            <person name="Cuming A.C."/>
            <person name="Tuskan G.A."/>
            <person name="Maumus F."/>
            <person name="Salse J."/>
            <person name="Schmutz J."/>
            <person name="Rensing S.A."/>
        </authorList>
    </citation>
    <scope>NUCLEOTIDE SEQUENCE [LARGE SCALE GENOMIC DNA]</scope>
    <source>
        <strain evidence="20 21">cv. Gransden 2004</strain>
    </source>
</reference>
<feature type="binding site" evidence="14">
    <location>
        <position position="155"/>
    </location>
    <ligand>
        <name>Mg(2+)</name>
        <dbReference type="ChEBI" id="CHEBI:18420"/>
        <label>2</label>
        <note>catalytic</note>
    </ligand>
</feature>
<dbReference type="GO" id="GO:0005634">
    <property type="term" value="C:nucleus"/>
    <property type="evidence" value="ECO:0000318"/>
    <property type="project" value="GO_Central"/>
</dbReference>
<evidence type="ECO:0000256" key="6">
    <source>
        <dbReference type="ARBA" id="ARBA00022723"/>
    </source>
</evidence>
<evidence type="ECO:0000256" key="7">
    <source>
        <dbReference type="ARBA" id="ARBA00022741"/>
    </source>
</evidence>
<dbReference type="CDD" id="cd05402">
    <property type="entry name" value="NT_PAP_TUTase"/>
    <property type="match status" value="1"/>
</dbReference>
<evidence type="ECO:0000259" key="18">
    <source>
        <dbReference type="Pfam" id="PF20750"/>
    </source>
</evidence>
<reference evidence="19 21" key="1">
    <citation type="journal article" date="2008" name="Science">
        <title>The Physcomitrella genome reveals evolutionary insights into the conquest of land by plants.</title>
        <authorList>
            <person name="Rensing S."/>
            <person name="Lang D."/>
            <person name="Zimmer A."/>
            <person name="Terry A."/>
            <person name="Salamov A."/>
            <person name="Shapiro H."/>
            <person name="Nishiyama T."/>
            <person name="Perroud P.-F."/>
            <person name="Lindquist E."/>
            <person name="Kamisugi Y."/>
            <person name="Tanahashi T."/>
            <person name="Sakakibara K."/>
            <person name="Fujita T."/>
            <person name="Oishi K."/>
            <person name="Shin-I T."/>
            <person name="Kuroki Y."/>
            <person name="Toyoda A."/>
            <person name="Suzuki Y."/>
            <person name="Hashimoto A."/>
            <person name="Yamaguchi K."/>
            <person name="Sugano A."/>
            <person name="Kohara Y."/>
            <person name="Fujiyama A."/>
            <person name="Anterola A."/>
            <person name="Aoki S."/>
            <person name="Ashton N."/>
            <person name="Barbazuk W.B."/>
            <person name="Barker E."/>
            <person name="Bennetzen J."/>
            <person name="Bezanilla M."/>
            <person name="Blankenship R."/>
            <person name="Cho S.H."/>
            <person name="Dutcher S."/>
            <person name="Estelle M."/>
            <person name="Fawcett J.A."/>
            <person name="Gundlach H."/>
            <person name="Hanada K."/>
            <person name="Heyl A."/>
            <person name="Hicks K.A."/>
            <person name="Hugh J."/>
            <person name="Lohr M."/>
            <person name="Mayer K."/>
            <person name="Melkozernov A."/>
            <person name="Murata T."/>
            <person name="Nelson D."/>
            <person name="Pils B."/>
            <person name="Prigge M."/>
            <person name="Reiss B."/>
            <person name="Renner T."/>
            <person name="Rombauts S."/>
            <person name="Rushton P."/>
            <person name="Sanderfoot A."/>
            <person name="Schween G."/>
            <person name="Shiu S.-H."/>
            <person name="Stueber K."/>
            <person name="Theodoulou F.L."/>
            <person name="Tu H."/>
            <person name="Van de Peer Y."/>
            <person name="Verrier P.J."/>
            <person name="Waters E."/>
            <person name="Wood A."/>
            <person name="Yang L."/>
            <person name="Cove D."/>
            <person name="Cuming A."/>
            <person name="Hasebe M."/>
            <person name="Lucas S."/>
            <person name="Mishler D.B."/>
            <person name="Reski R."/>
            <person name="Grigoriev I."/>
            <person name="Quatrano R.S."/>
            <person name="Boore J.L."/>
        </authorList>
    </citation>
    <scope>NUCLEOTIDE SEQUENCE [LARGE SCALE GENOMIC DNA]</scope>
    <source>
        <strain evidence="20 21">cv. Gransden 2004</strain>
    </source>
</reference>
<dbReference type="GO" id="GO:0031123">
    <property type="term" value="P:RNA 3'-end processing"/>
    <property type="evidence" value="ECO:0007669"/>
    <property type="project" value="InterPro"/>
</dbReference>
<dbReference type="Pfam" id="PF20750">
    <property type="entry name" value="PAP_NTPase"/>
    <property type="match status" value="1"/>
</dbReference>
<dbReference type="SUPFAM" id="SSF81301">
    <property type="entry name" value="Nucleotidyltransferase"/>
    <property type="match status" value="1"/>
</dbReference>
<evidence type="ECO:0000256" key="3">
    <source>
        <dbReference type="ARBA" id="ARBA00010912"/>
    </source>
</evidence>
<evidence type="ECO:0000256" key="4">
    <source>
        <dbReference type="ARBA" id="ARBA00022664"/>
    </source>
</evidence>
<organism evidence="19">
    <name type="scientific">Physcomitrium patens</name>
    <name type="common">Spreading-leaved earth moss</name>
    <name type="synonym">Physcomitrella patens</name>
    <dbReference type="NCBI Taxonomy" id="3218"/>
    <lineage>
        <taxon>Eukaryota</taxon>
        <taxon>Viridiplantae</taxon>
        <taxon>Streptophyta</taxon>
        <taxon>Embryophyta</taxon>
        <taxon>Bryophyta</taxon>
        <taxon>Bryophytina</taxon>
        <taxon>Bryopsida</taxon>
        <taxon>Funariidae</taxon>
        <taxon>Funariales</taxon>
        <taxon>Funariaceae</taxon>
        <taxon>Physcomitrium</taxon>
    </lineage>
</organism>
<protein>
    <recommendedName>
        <fullName evidence="12">Poly(A) polymerase</fullName>
        <ecNumber evidence="12">2.7.7.19</ecNumber>
    </recommendedName>
</protein>
<dbReference type="GeneID" id="112274106"/>
<feature type="binding site" evidence="13">
    <location>
        <position position="155"/>
    </location>
    <ligand>
        <name>ATP</name>
        <dbReference type="ChEBI" id="CHEBI:30616"/>
    </ligand>
</feature>
<evidence type="ECO:0000259" key="17">
    <source>
        <dbReference type="Pfam" id="PF04928"/>
    </source>
</evidence>
<dbReference type="STRING" id="3218.A0A2K1IRD0"/>
<feature type="binding site" evidence="14">
    <location>
        <position position="100"/>
    </location>
    <ligand>
        <name>Mg(2+)</name>
        <dbReference type="ChEBI" id="CHEBI:18420"/>
        <label>2</label>
        <note>catalytic</note>
    </ligand>
</feature>
<comment type="catalytic activity">
    <reaction evidence="11 12">
        <text>RNA(n) + ATP = RNA(n)-3'-adenine ribonucleotide + diphosphate</text>
        <dbReference type="Rhea" id="RHEA:11332"/>
        <dbReference type="Rhea" id="RHEA-COMP:14527"/>
        <dbReference type="Rhea" id="RHEA-COMP:17347"/>
        <dbReference type="ChEBI" id="CHEBI:30616"/>
        <dbReference type="ChEBI" id="CHEBI:33019"/>
        <dbReference type="ChEBI" id="CHEBI:140395"/>
        <dbReference type="ChEBI" id="CHEBI:173115"/>
        <dbReference type="EC" id="2.7.7.19"/>
    </reaction>
</comment>
<sequence>MDGDRYLGVTEPISTADPTEVDYANTKQLEEFVKGLALQGSREEEVRREEVLGLLDELVNVWVKMVSRMKGLNDEYVREARCKIFTFGSYRLGVHGPGADIDTLCVGPCYVTREEDFFVELHDLLQKTDGVTELHTVPDAHVPVMSFEFNGIPIDLLYARLPLWVIPEELDILQDSILQNVDEQSVRSLNGCRVTDRILRLVPNIEHFRTTLRYVKLWAKRRGVYSNVIGFLGGVNWALLVARICQLYPNAVPSVLLSRFFRVYKQWRWPNPVMLCAIEEGSLGLPIWDPRKNPRDRSHLMPIITPTYPCQNSSFNVSNSTLRVMTEEFKRGDGVCDSLDSKVADWSKLFEPYPFFESYKNYLQIEITAGDEEDLRIWKGWVESRLRQLILKVEKDTFGMLQCHPHPNAFHDTSKKVQVCSFFVALQRKQGAQHSSTPFDMCHTIAEFKHSVNQYLLWKPTMKIGVSHVRPKQIPTYVFPNGIRPVRPPRPPLLSGRPGSGPNMDNVPTSLSPEASTRAVVTPPSDGKVSDGKESKEPELSIPDTKRGAESLGVLGGPHSKRVRVELRSES</sequence>
<evidence type="ECO:0000313" key="21">
    <source>
        <dbReference type="Proteomes" id="UP000006727"/>
    </source>
</evidence>
<keyword evidence="21" id="KW-1185">Reference proteome</keyword>
<dbReference type="Gene3D" id="3.30.70.590">
    <property type="entry name" value="Poly(A) polymerase predicted RNA binding domain"/>
    <property type="match status" value="1"/>
</dbReference>
<feature type="domain" description="Poly(A) polymerase nucleotidyltransferase" evidence="18">
    <location>
        <begin position="8"/>
        <end position="202"/>
    </location>
</feature>
<dbReference type="PANTHER" id="PTHR10682:SF10">
    <property type="entry name" value="POLYNUCLEOTIDE ADENYLYLTRANSFERASE"/>
    <property type="match status" value="1"/>
</dbReference>
<feature type="domain" description="Poly(A) polymerase central" evidence="17">
    <location>
        <begin position="207"/>
        <end position="351"/>
    </location>
</feature>
<keyword evidence="5 12" id="KW-0808">Transferase</keyword>
<keyword evidence="9 14" id="KW-0460">Magnesium</keyword>
<accession>A0A2K1IRD0</accession>
<evidence type="ECO:0000256" key="13">
    <source>
        <dbReference type="PIRSR" id="PIRSR018425-1"/>
    </source>
</evidence>
<evidence type="ECO:0000313" key="19">
    <source>
        <dbReference type="EMBL" id="PNR31834.1"/>
    </source>
</evidence>
<dbReference type="Pfam" id="PF04926">
    <property type="entry name" value="PAP_RNA-bind"/>
    <property type="match status" value="1"/>
</dbReference>
<dbReference type="SUPFAM" id="SSF81631">
    <property type="entry name" value="PAP/OAS1 substrate-binding domain"/>
    <property type="match status" value="1"/>
</dbReference>
<dbReference type="Pfam" id="PF04928">
    <property type="entry name" value="PAP_central"/>
    <property type="match status" value="1"/>
</dbReference>
<keyword evidence="4 12" id="KW-0507">mRNA processing</keyword>
<feature type="compositionally biased region" description="Low complexity" evidence="15">
    <location>
        <begin position="493"/>
        <end position="503"/>
    </location>
</feature>
<keyword evidence="10 12" id="KW-0539">Nucleus</keyword>
<feature type="binding site" evidence="13">
    <location>
        <begin position="87"/>
        <end position="89"/>
    </location>
    <ligand>
        <name>ATP</name>
        <dbReference type="ChEBI" id="CHEBI:30616"/>
    </ligand>
</feature>
<feature type="region of interest" description="Disordered" evidence="15">
    <location>
        <begin position="479"/>
        <end position="571"/>
    </location>
</feature>
<dbReference type="InterPro" id="IPR043519">
    <property type="entry name" value="NT_sf"/>
</dbReference>
<feature type="compositionally biased region" description="Polar residues" evidence="15">
    <location>
        <begin position="506"/>
        <end position="515"/>
    </location>
</feature>
<feature type="binding site" evidence="13">
    <location>
        <position position="216"/>
    </location>
    <ligand>
        <name>ATP</name>
        <dbReference type="ChEBI" id="CHEBI:30616"/>
    </ligand>
</feature>
<evidence type="ECO:0000256" key="1">
    <source>
        <dbReference type="ARBA" id="ARBA00001936"/>
    </source>
</evidence>
<feature type="binding site" evidence="14">
    <location>
        <position position="102"/>
    </location>
    <ligand>
        <name>Mg(2+)</name>
        <dbReference type="ChEBI" id="CHEBI:18420"/>
        <label>2</label>
        <note>catalytic</note>
    </ligand>
</feature>
<evidence type="ECO:0000256" key="9">
    <source>
        <dbReference type="ARBA" id="ARBA00022842"/>
    </source>
</evidence>
<name>A0A2K1IRD0_PHYPA</name>
<dbReference type="Gramene" id="Pp3c21_9790V3.1">
    <property type="protein sequence ID" value="PAC:32915082.CDS.1"/>
    <property type="gene ID" value="Pp3c21_9790"/>
</dbReference>
<keyword evidence="8 12" id="KW-0067">ATP-binding</keyword>
<dbReference type="Proteomes" id="UP000006727">
    <property type="component" value="Chromosome 21"/>
</dbReference>
<proteinExistence type="inferred from homology"/>
<dbReference type="FunFam" id="3.30.460.10:FF:000002">
    <property type="entry name" value="Poly(A) polymerase alpha, putative"/>
    <property type="match status" value="1"/>
</dbReference>
<dbReference type="Gene3D" id="1.10.1410.10">
    <property type="match status" value="1"/>
</dbReference>
<comment type="similarity">
    <text evidence="3 12">Belongs to the poly(A) polymerase family.</text>
</comment>
<dbReference type="InterPro" id="IPR048840">
    <property type="entry name" value="PolA_pol_NTPase"/>
</dbReference>
<dbReference type="EC" id="2.7.7.19" evidence="12"/>
<dbReference type="PaxDb" id="3218-PP1S475_11V6.1"/>
<dbReference type="PIRSF" id="PIRSF018425">
    <property type="entry name" value="PolyA_polymerase"/>
    <property type="match status" value="1"/>
</dbReference>
<evidence type="ECO:0000256" key="8">
    <source>
        <dbReference type="ARBA" id="ARBA00022840"/>
    </source>
</evidence>
<comment type="function">
    <text evidence="12">Polymerase that creates the 3'-poly(A) tail of mRNA's.</text>
</comment>
<comment type="subcellular location">
    <subcellularLocation>
        <location evidence="2 12">Nucleus</location>
    </subcellularLocation>
</comment>
<evidence type="ECO:0000256" key="2">
    <source>
        <dbReference type="ARBA" id="ARBA00004123"/>
    </source>
</evidence>
<dbReference type="Gene3D" id="3.30.460.10">
    <property type="entry name" value="Beta Polymerase, domain 2"/>
    <property type="match status" value="1"/>
</dbReference>
<dbReference type="AlphaFoldDB" id="A0A2K1IRD0"/>
<feature type="binding site" evidence="13">
    <location>
        <begin position="100"/>
        <end position="102"/>
    </location>
    <ligand>
        <name>ATP</name>
        <dbReference type="ChEBI" id="CHEBI:30616"/>
    </ligand>
</feature>
<feature type="binding site" evidence="14">
    <location>
        <position position="102"/>
    </location>
    <ligand>
        <name>Mg(2+)</name>
        <dbReference type="ChEBI" id="CHEBI:18420"/>
        <label>1</label>
        <note>catalytic</note>
    </ligand>
</feature>
<dbReference type="EnsemblPlants" id="Pp3c21_9790V3.1">
    <property type="protein sequence ID" value="PAC:32915082.CDS.1"/>
    <property type="gene ID" value="Pp3c21_9790"/>
</dbReference>
<dbReference type="GO" id="GO:0046872">
    <property type="term" value="F:metal ion binding"/>
    <property type="evidence" value="ECO:0007669"/>
    <property type="project" value="UniProtKB-KW"/>
</dbReference>
<evidence type="ECO:0000256" key="15">
    <source>
        <dbReference type="SAM" id="MobiDB-lite"/>
    </source>
</evidence>
<dbReference type="GO" id="GO:1990817">
    <property type="term" value="F:poly(A) RNA polymerase activity"/>
    <property type="evidence" value="ECO:0000318"/>
    <property type="project" value="GO_Central"/>
</dbReference>
<dbReference type="GO" id="GO:0003723">
    <property type="term" value="F:RNA binding"/>
    <property type="evidence" value="ECO:0007669"/>
    <property type="project" value="UniProtKB-UniRule"/>
</dbReference>